<evidence type="ECO:0000256" key="5">
    <source>
        <dbReference type="ARBA" id="ARBA00022605"/>
    </source>
</evidence>
<dbReference type="EMBL" id="AAUX01000001">
    <property type="protein sequence ID" value="EAV46429.1"/>
    <property type="molecule type" value="Genomic_DNA"/>
</dbReference>
<keyword evidence="9 10" id="KW-0368">Histidine biosynthesis</keyword>
<evidence type="ECO:0000256" key="3">
    <source>
        <dbReference type="ARBA" id="ARBA00005204"/>
    </source>
</evidence>
<evidence type="ECO:0000256" key="4">
    <source>
        <dbReference type="ARBA" id="ARBA00022490"/>
    </source>
</evidence>
<gene>
    <name evidence="10" type="primary">hisE</name>
    <name evidence="11" type="ORF">MB2181_00110</name>
</gene>
<comment type="catalytic activity">
    <reaction evidence="1 10">
        <text>1-(5-phospho-beta-D-ribosyl)-ATP + H2O = 1-(5-phospho-beta-D-ribosyl)-5'-AMP + diphosphate + H(+)</text>
        <dbReference type="Rhea" id="RHEA:22828"/>
        <dbReference type="ChEBI" id="CHEBI:15377"/>
        <dbReference type="ChEBI" id="CHEBI:15378"/>
        <dbReference type="ChEBI" id="CHEBI:33019"/>
        <dbReference type="ChEBI" id="CHEBI:59457"/>
        <dbReference type="ChEBI" id="CHEBI:73183"/>
        <dbReference type="EC" id="3.6.1.31"/>
    </reaction>
</comment>
<name>A0P4G9_9PROT</name>
<dbReference type="Proteomes" id="UP000054262">
    <property type="component" value="Unassembled WGS sequence"/>
</dbReference>
<evidence type="ECO:0000256" key="7">
    <source>
        <dbReference type="ARBA" id="ARBA00022801"/>
    </source>
</evidence>
<keyword evidence="8 10" id="KW-0067">ATP-binding</keyword>
<dbReference type="FunFam" id="1.10.287.1080:FF:000002">
    <property type="entry name" value="Histidine biosynthesis bifunctional protein HisIE"/>
    <property type="match status" value="1"/>
</dbReference>
<dbReference type="Gene3D" id="1.10.287.1080">
    <property type="entry name" value="MazG-like"/>
    <property type="match status" value="1"/>
</dbReference>
<evidence type="ECO:0000313" key="11">
    <source>
        <dbReference type="EMBL" id="EAV46429.1"/>
    </source>
</evidence>
<keyword evidence="12" id="KW-1185">Reference proteome</keyword>
<protein>
    <recommendedName>
        <fullName evidence="10">Phosphoribosyl-ATP pyrophosphatase</fullName>
        <shortName evidence="10">PRA-PH</shortName>
        <ecNumber evidence="10">3.6.1.31</ecNumber>
    </recommendedName>
</protein>
<dbReference type="NCBIfam" id="NF001611">
    <property type="entry name" value="PRK00400.1-3"/>
    <property type="match status" value="1"/>
</dbReference>
<dbReference type="SUPFAM" id="SSF101386">
    <property type="entry name" value="all-alpha NTP pyrophosphatases"/>
    <property type="match status" value="1"/>
</dbReference>
<keyword evidence="4 10" id="KW-0963">Cytoplasm</keyword>
<comment type="caution">
    <text evidence="11">The sequence shown here is derived from an EMBL/GenBank/DDBJ whole genome shotgun (WGS) entry which is preliminary data.</text>
</comment>
<reference evidence="11 12" key="1">
    <citation type="submission" date="2006-11" db="EMBL/GenBank/DDBJ databases">
        <authorList>
            <person name="Giovannoni S."/>
            <person name="Vergin K."/>
            <person name="Ferriera S."/>
            <person name="Johnson J."/>
            <person name="Kravitz S."/>
            <person name="Beeson K."/>
            <person name="Sutton G."/>
            <person name="Rogers Y.-H."/>
            <person name="Friedman R."/>
            <person name="Frazier M."/>
            <person name="Venter J.C."/>
        </authorList>
    </citation>
    <scope>NUCLEOTIDE SEQUENCE [LARGE SCALE GENOMIC DNA]</scope>
    <source>
        <strain evidence="11 12">HTCC2181</strain>
    </source>
</reference>
<comment type="pathway">
    <text evidence="3 10">Amino-acid biosynthesis; L-histidine biosynthesis; L-histidine from 5-phospho-alpha-D-ribose 1-diphosphate: step 2/9.</text>
</comment>
<evidence type="ECO:0000256" key="2">
    <source>
        <dbReference type="ARBA" id="ARBA00004496"/>
    </source>
</evidence>
<evidence type="ECO:0000256" key="9">
    <source>
        <dbReference type="ARBA" id="ARBA00023102"/>
    </source>
</evidence>
<evidence type="ECO:0000256" key="8">
    <source>
        <dbReference type="ARBA" id="ARBA00022840"/>
    </source>
</evidence>
<dbReference type="GO" id="GO:0000105">
    <property type="term" value="P:L-histidine biosynthetic process"/>
    <property type="evidence" value="ECO:0007669"/>
    <property type="project" value="UniProtKB-UniRule"/>
</dbReference>
<dbReference type="PANTHER" id="PTHR42945:SF9">
    <property type="entry name" value="HISTIDINE BIOSYNTHESIS BIFUNCTIONAL PROTEIN HISIE"/>
    <property type="match status" value="1"/>
</dbReference>
<dbReference type="OrthoDB" id="9814738at2"/>
<dbReference type="UniPathway" id="UPA00031">
    <property type="reaction ID" value="UER00007"/>
</dbReference>
<dbReference type="InterPro" id="IPR008179">
    <property type="entry name" value="HisE"/>
</dbReference>
<dbReference type="Pfam" id="PF01503">
    <property type="entry name" value="PRA-PH"/>
    <property type="match status" value="1"/>
</dbReference>
<keyword evidence="6 10" id="KW-0547">Nucleotide-binding</keyword>
<evidence type="ECO:0000313" key="12">
    <source>
        <dbReference type="Proteomes" id="UP000054262"/>
    </source>
</evidence>
<dbReference type="EC" id="3.6.1.31" evidence="10"/>
<sequence length="105" mass="11921">MTNEYLENLLNTIKSKKNSDPNLSYTALLHKKGLNEILKKIGEEASETIIAAKSDDNNEIIHEIADLWFHCLVLLSQKNLSVNDVIVELKRREGTSGIEEKSNRK</sequence>
<proteinExistence type="inferred from homology"/>
<evidence type="ECO:0000256" key="6">
    <source>
        <dbReference type="ARBA" id="ARBA00022741"/>
    </source>
</evidence>
<keyword evidence="7 10" id="KW-0378">Hydrolase</keyword>
<dbReference type="PANTHER" id="PTHR42945">
    <property type="entry name" value="HISTIDINE BIOSYNTHESIS BIFUNCTIONAL PROTEIN"/>
    <property type="match status" value="1"/>
</dbReference>
<dbReference type="GO" id="GO:0005524">
    <property type="term" value="F:ATP binding"/>
    <property type="evidence" value="ECO:0007669"/>
    <property type="project" value="UniProtKB-KW"/>
</dbReference>
<dbReference type="NCBIfam" id="TIGR03188">
    <property type="entry name" value="histidine_hisI"/>
    <property type="match status" value="1"/>
</dbReference>
<dbReference type="HAMAP" id="MF_01020">
    <property type="entry name" value="HisE"/>
    <property type="match status" value="1"/>
</dbReference>
<keyword evidence="5 10" id="KW-0028">Amino-acid biosynthesis</keyword>
<dbReference type="GO" id="GO:0005737">
    <property type="term" value="C:cytoplasm"/>
    <property type="evidence" value="ECO:0007669"/>
    <property type="project" value="UniProtKB-SubCell"/>
</dbReference>
<comment type="similarity">
    <text evidence="10">Belongs to the PRA-PH family.</text>
</comment>
<dbReference type="AlphaFoldDB" id="A0P4G9"/>
<dbReference type="InterPro" id="IPR021130">
    <property type="entry name" value="PRib-ATP_PPHydrolase-like"/>
</dbReference>
<accession>A0P4G9</accession>
<evidence type="ECO:0000256" key="1">
    <source>
        <dbReference type="ARBA" id="ARBA00001460"/>
    </source>
</evidence>
<organism evidence="11 12">
    <name type="scientific">Methylophilales bacterium HTCC2181</name>
    <dbReference type="NCBI Taxonomy" id="383631"/>
    <lineage>
        <taxon>Bacteria</taxon>
        <taxon>Pseudomonadati</taxon>
        <taxon>Pseudomonadota</taxon>
        <taxon>Betaproteobacteria</taxon>
        <taxon>Nitrosomonadales</taxon>
        <taxon>OM43 clade</taxon>
    </lineage>
</organism>
<dbReference type="CDD" id="cd11534">
    <property type="entry name" value="NTP-PPase_HisIE_like"/>
    <property type="match status" value="1"/>
</dbReference>
<dbReference type="GO" id="GO:0004636">
    <property type="term" value="F:phosphoribosyl-ATP diphosphatase activity"/>
    <property type="evidence" value="ECO:0007669"/>
    <property type="project" value="UniProtKB-UniRule"/>
</dbReference>
<comment type="subcellular location">
    <subcellularLocation>
        <location evidence="2 10">Cytoplasm</location>
    </subcellularLocation>
</comment>
<evidence type="ECO:0000256" key="10">
    <source>
        <dbReference type="HAMAP-Rule" id="MF_01020"/>
    </source>
</evidence>